<feature type="non-terminal residue" evidence="1">
    <location>
        <position position="1"/>
    </location>
</feature>
<reference evidence="1" key="1">
    <citation type="journal article" date="2014" name="Front. Microbiol.">
        <title>High frequency of phylogenetically diverse reductive dehalogenase-homologous genes in deep subseafloor sedimentary metagenomes.</title>
        <authorList>
            <person name="Kawai M."/>
            <person name="Futagami T."/>
            <person name="Toyoda A."/>
            <person name="Takaki Y."/>
            <person name="Nishi S."/>
            <person name="Hori S."/>
            <person name="Arai W."/>
            <person name="Tsubouchi T."/>
            <person name="Morono Y."/>
            <person name="Uchiyama I."/>
            <person name="Ito T."/>
            <person name="Fujiyama A."/>
            <person name="Inagaki F."/>
            <person name="Takami H."/>
        </authorList>
    </citation>
    <scope>NUCLEOTIDE SEQUENCE</scope>
    <source>
        <strain evidence="1">Expedition CK06-06</strain>
    </source>
</reference>
<sequence>NVGVFEYTFMKKLEFSEKEKKFAILFEKLFDEY</sequence>
<comment type="caution">
    <text evidence="1">The sequence shown here is derived from an EMBL/GenBank/DDBJ whole genome shotgun (WGS) entry which is preliminary data.</text>
</comment>
<accession>X1LRF4</accession>
<proteinExistence type="predicted"/>
<feature type="non-terminal residue" evidence="1">
    <location>
        <position position="33"/>
    </location>
</feature>
<protein>
    <submittedName>
        <fullName evidence="1">Uncharacterized protein</fullName>
    </submittedName>
</protein>
<evidence type="ECO:0000313" key="1">
    <source>
        <dbReference type="EMBL" id="GAH96733.1"/>
    </source>
</evidence>
<dbReference type="AlphaFoldDB" id="X1LRF4"/>
<gene>
    <name evidence="1" type="ORF">S03H2_73073</name>
</gene>
<dbReference type="EMBL" id="BARU01049846">
    <property type="protein sequence ID" value="GAH96733.1"/>
    <property type="molecule type" value="Genomic_DNA"/>
</dbReference>
<organism evidence="1">
    <name type="scientific">marine sediment metagenome</name>
    <dbReference type="NCBI Taxonomy" id="412755"/>
    <lineage>
        <taxon>unclassified sequences</taxon>
        <taxon>metagenomes</taxon>
        <taxon>ecological metagenomes</taxon>
    </lineage>
</organism>
<name>X1LRF4_9ZZZZ</name>